<feature type="chain" id="PRO_5001644193" evidence="1">
    <location>
        <begin position="28"/>
        <end position="65"/>
    </location>
</feature>
<sequence>MLIALKCNMTVNLNFCLVLTLLNDTESDIAASPGTKKRGGPFIMWDMTVHSVVVLCLIPQSNCRA</sequence>
<dbReference type="EMBL" id="KK853191">
    <property type="protein sequence ID" value="KDR10039.1"/>
    <property type="molecule type" value="Genomic_DNA"/>
</dbReference>
<keyword evidence="3" id="KW-1185">Reference proteome</keyword>
<dbReference type="Proteomes" id="UP000027135">
    <property type="component" value="Unassembled WGS sequence"/>
</dbReference>
<keyword evidence="1" id="KW-0732">Signal</keyword>
<evidence type="ECO:0000313" key="2">
    <source>
        <dbReference type="EMBL" id="KDR10039.1"/>
    </source>
</evidence>
<evidence type="ECO:0000313" key="3">
    <source>
        <dbReference type="Proteomes" id="UP000027135"/>
    </source>
</evidence>
<organism evidence="2 3">
    <name type="scientific">Zootermopsis nevadensis</name>
    <name type="common">Dampwood termite</name>
    <dbReference type="NCBI Taxonomy" id="136037"/>
    <lineage>
        <taxon>Eukaryota</taxon>
        <taxon>Metazoa</taxon>
        <taxon>Ecdysozoa</taxon>
        <taxon>Arthropoda</taxon>
        <taxon>Hexapoda</taxon>
        <taxon>Insecta</taxon>
        <taxon>Pterygota</taxon>
        <taxon>Neoptera</taxon>
        <taxon>Polyneoptera</taxon>
        <taxon>Dictyoptera</taxon>
        <taxon>Blattodea</taxon>
        <taxon>Blattoidea</taxon>
        <taxon>Termitoidae</taxon>
        <taxon>Termopsidae</taxon>
        <taxon>Zootermopsis</taxon>
    </lineage>
</organism>
<name>A0A067QNQ9_ZOONE</name>
<evidence type="ECO:0000256" key="1">
    <source>
        <dbReference type="SAM" id="SignalP"/>
    </source>
</evidence>
<accession>A0A067QNQ9</accession>
<reference evidence="2 3" key="1">
    <citation type="journal article" date="2014" name="Nat. Commun.">
        <title>Molecular traces of alternative social organization in a termite genome.</title>
        <authorList>
            <person name="Terrapon N."/>
            <person name="Li C."/>
            <person name="Robertson H.M."/>
            <person name="Ji L."/>
            <person name="Meng X."/>
            <person name="Booth W."/>
            <person name="Chen Z."/>
            <person name="Childers C.P."/>
            <person name="Glastad K.M."/>
            <person name="Gokhale K."/>
            <person name="Gowin J."/>
            <person name="Gronenberg W."/>
            <person name="Hermansen R.A."/>
            <person name="Hu H."/>
            <person name="Hunt B.G."/>
            <person name="Huylmans A.K."/>
            <person name="Khalil S.M."/>
            <person name="Mitchell R.D."/>
            <person name="Munoz-Torres M.C."/>
            <person name="Mustard J.A."/>
            <person name="Pan H."/>
            <person name="Reese J.T."/>
            <person name="Scharf M.E."/>
            <person name="Sun F."/>
            <person name="Vogel H."/>
            <person name="Xiao J."/>
            <person name="Yang W."/>
            <person name="Yang Z."/>
            <person name="Yang Z."/>
            <person name="Zhou J."/>
            <person name="Zhu J."/>
            <person name="Brent C.S."/>
            <person name="Elsik C.G."/>
            <person name="Goodisman M.A."/>
            <person name="Liberles D.A."/>
            <person name="Roe R.M."/>
            <person name="Vargo E.L."/>
            <person name="Vilcinskas A."/>
            <person name="Wang J."/>
            <person name="Bornberg-Bauer E."/>
            <person name="Korb J."/>
            <person name="Zhang G."/>
            <person name="Liebig J."/>
        </authorList>
    </citation>
    <scope>NUCLEOTIDE SEQUENCE [LARGE SCALE GENOMIC DNA]</scope>
    <source>
        <tissue evidence="2">Whole organism</tissue>
    </source>
</reference>
<feature type="signal peptide" evidence="1">
    <location>
        <begin position="1"/>
        <end position="27"/>
    </location>
</feature>
<dbReference type="AlphaFoldDB" id="A0A067QNQ9"/>
<gene>
    <name evidence="2" type="ORF">L798_15701</name>
</gene>
<proteinExistence type="predicted"/>
<protein>
    <submittedName>
        <fullName evidence="2">Uncharacterized protein</fullName>
    </submittedName>
</protein>
<dbReference type="InParanoid" id="A0A067QNQ9"/>